<sequence>MLIFLWLFTTIFIMSYLSTHHYLGDYETAWAIIFHFIFLGLAIYLLYNSYIHKEKKNIILFCILIMFIMLTTIRMMVS</sequence>
<organism evidence="2 3">
    <name type="scientific">Virgibacillus kapii</name>
    <dbReference type="NCBI Taxonomy" id="1638645"/>
    <lineage>
        <taxon>Bacteria</taxon>
        <taxon>Bacillati</taxon>
        <taxon>Bacillota</taxon>
        <taxon>Bacilli</taxon>
        <taxon>Bacillales</taxon>
        <taxon>Bacillaceae</taxon>
        <taxon>Virgibacillus</taxon>
    </lineage>
</organism>
<proteinExistence type="predicted"/>
<dbReference type="Proteomes" id="UP000634435">
    <property type="component" value="Unassembled WGS sequence"/>
</dbReference>
<feature type="transmembrane region" description="Helical" evidence="1">
    <location>
        <begin position="29"/>
        <end position="46"/>
    </location>
</feature>
<name>A0ABQ2DEW0_9BACI</name>
<keyword evidence="1" id="KW-0472">Membrane</keyword>
<reference evidence="3" key="1">
    <citation type="journal article" date="2019" name="Int. J. Syst. Evol. Microbiol.">
        <title>The Global Catalogue of Microorganisms (GCM) 10K type strain sequencing project: providing services to taxonomists for standard genome sequencing and annotation.</title>
        <authorList>
            <consortium name="The Broad Institute Genomics Platform"/>
            <consortium name="The Broad Institute Genome Sequencing Center for Infectious Disease"/>
            <person name="Wu L."/>
            <person name="Ma J."/>
        </authorList>
    </citation>
    <scope>NUCLEOTIDE SEQUENCE [LARGE SCALE GENOMIC DNA]</scope>
    <source>
        <strain evidence="3">JCM 30071</strain>
    </source>
</reference>
<evidence type="ECO:0000313" key="2">
    <source>
        <dbReference type="EMBL" id="GGJ55184.1"/>
    </source>
</evidence>
<evidence type="ECO:0000313" key="3">
    <source>
        <dbReference type="Proteomes" id="UP000634435"/>
    </source>
</evidence>
<dbReference type="EMBL" id="BMPN01000002">
    <property type="protein sequence ID" value="GGJ55184.1"/>
    <property type="molecule type" value="Genomic_DNA"/>
</dbReference>
<feature type="transmembrane region" description="Helical" evidence="1">
    <location>
        <begin position="58"/>
        <end position="77"/>
    </location>
</feature>
<keyword evidence="1" id="KW-1133">Transmembrane helix</keyword>
<keyword evidence="3" id="KW-1185">Reference proteome</keyword>
<gene>
    <name evidence="2" type="ORF">GCM10007111_16830</name>
</gene>
<keyword evidence="1" id="KW-0812">Transmembrane</keyword>
<evidence type="ECO:0000256" key="1">
    <source>
        <dbReference type="SAM" id="Phobius"/>
    </source>
</evidence>
<accession>A0ABQ2DEW0</accession>
<protein>
    <submittedName>
        <fullName evidence="2">Uncharacterized protein</fullName>
    </submittedName>
</protein>
<comment type="caution">
    <text evidence="2">The sequence shown here is derived from an EMBL/GenBank/DDBJ whole genome shotgun (WGS) entry which is preliminary data.</text>
</comment>